<comment type="caution">
    <text evidence="1">The sequence shown here is derived from an EMBL/GenBank/DDBJ whole genome shotgun (WGS) entry which is preliminary data.</text>
</comment>
<keyword evidence="2" id="KW-1185">Reference proteome</keyword>
<proteinExistence type="predicted"/>
<evidence type="ECO:0000313" key="2">
    <source>
        <dbReference type="Proteomes" id="UP000886501"/>
    </source>
</evidence>
<sequence length="233" mass="25906">MTDRNKKQAMQKWAARFDLVLSPSVPVVEFKPHNITLIDDDYAPSYDPRSGEATPEQTLTDGCGYMNHAALALIARQAHWDSFCCAVQGRIAGAKGVWVLHPEYQTNQLEESKIWICESQNKINLDLRSPNTSRAHLIFDLVAPAHLTYPTCLNMQTIVNLSHNGVPNHIFEKLMGDGIQSDFQKLTTWEGETAMKSLLHTVTQLGGLCGIRLGRELVLGLTILTPCLEHSGL</sequence>
<protein>
    <submittedName>
        <fullName evidence="1">Uncharacterized protein</fullName>
    </submittedName>
</protein>
<organism evidence="1 2">
    <name type="scientific">Thelephora ganbajun</name>
    <name type="common">Ganba fungus</name>
    <dbReference type="NCBI Taxonomy" id="370292"/>
    <lineage>
        <taxon>Eukaryota</taxon>
        <taxon>Fungi</taxon>
        <taxon>Dikarya</taxon>
        <taxon>Basidiomycota</taxon>
        <taxon>Agaricomycotina</taxon>
        <taxon>Agaricomycetes</taxon>
        <taxon>Thelephorales</taxon>
        <taxon>Thelephoraceae</taxon>
        <taxon>Thelephora</taxon>
    </lineage>
</organism>
<evidence type="ECO:0000313" key="1">
    <source>
        <dbReference type="EMBL" id="KAF9643210.1"/>
    </source>
</evidence>
<name>A0ACB6Z0I4_THEGA</name>
<gene>
    <name evidence="1" type="ORF">BDM02DRAFT_3192027</name>
</gene>
<reference evidence="1" key="1">
    <citation type="submission" date="2019-10" db="EMBL/GenBank/DDBJ databases">
        <authorList>
            <consortium name="DOE Joint Genome Institute"/>
            <person name="Kuo A."/>
            <person name="Miyauchi S."/>
            <person name="Kiss E."/>
            <person name="Drula E."/>
            <person name="Kohler A."/>
            <person name="Sanchez-Garcia M."/>
            <person name="Andreopoulos B."/>
            <person name="Barry K.W."/>
            <person name="Bonito G."/>
            <person name="Buee M."/>
            <person name="Carver A."/>
            <person name="Chen C."/>
            <person name="Cichocki N."/>
            <person name="Clum A."/>
            <person name="Culley D."/>
            <person name="Crous P.W."/>
            <person name="Fauchery L."/>
            <person name="Girlanda M."/>
            <person name="Hayes R."/>
            <person name="Keri Z."/>
            <person name="Labutti K."/>
            <person name="Lipzen A."/>
            <person name="Lombard V."/>
            <person name="Magnuson J."/>
            <person name="Maillard F."/>
            <person name="Morin E."/>
            <person name="Murat C."/>
            <person name="Nolan M."/>
            <person name="Ohm R."/>
            <person name="Pangilinan J."/>
            <person name="Pereira M."/>
            <person name="Perotto S."/>
            <person name="Peter M."/>
            <person name="Riley R."/>
            <person name="Sitrit Y."/>
            <person name="Stielow B."/>
            <person name="Szollosi G."/>
            <person name="Zifcakova L."/>
            <person name="Stursova M."/>
            <person name="Spatafora J.W."/>
            <person name="Tedersoo L."/>
            <person name="Vaario L.-M."/>
            <person name="Yamada A."/>
            <person name="Yan M."/>
            <person name="Wang P."/>
            <person name="Xu J."/>
            <person name="Bruns T."/>
            <person name="Baldrian P."/>
            <person name="Vilgalys R."/>
            <person name="Henrissat B."/>
            <person name="Grigoriev I.V."/>
            <person name="Hibbett D."/>
            <person name="Nagy L.G."/>
            <person name="Martin F.M."/>
        </authorList>
    </citation>
    <scope>NUCLEOTIDE SEQUENCE</scope>
    <source>
        <strain evidence="1">P2</strain>
    </source>
</reference>
<dbReference type="Proteomes" id="UP000886501">
    <property type="component" value="Unassembled WGS sequence"/>
</dbReference>
<reference evidence="1" key="2">
    <citation type="journal article" date="2020" name="Nat. Commun.">
        <title>Large-scale genome sequencing of mycorrhizal fungi provides insights into the early evolution of symbiotic traits.</title>
        <authorList>
            <person name="Miyauchi S."/>
            <person name="Kiss E."/>
            <person name="Kuo A."/>
            <person name="Drula E."/>
            <person name="Kohler A."/>
            <person name="Sanchez-Garcia M."/>
            <person name="Morin E."/>
            <person name="Andreopoulos B."/>
            <person name="Barry K.W."/>
            <person name="Bonito G."/>
            <person name="Buee M."/>
            <person name="Carver A."/>
            <person name="Chen C."/>
            <person name="Cichocki N."/>
            <person name="Clum A."/>
            <person name="Culley D."/>
            <person name="Crous P.W."/>
            <person name="Fauchery L."/>
            <person name="Girlanda M."/>
            <person name="Hayes R.D."/>
            <person name="Keri Z."/>
            <person name="LaButti K."/>
            <person name="Lipzen A."/>
            <person name="Lombard V."/>
            <person name="Magnuson J."/>
            <person name="Maillard F."/>
            <person name="Murat C."/>
            <person name="Nolan M."/>
            <person name="Ohm R.A."/>
            <person name="Pangilinan J."/>
            <person name="Pereira M.F."/>
            <person name="Perotto S."/>
            <person name="Peter M."/>
            <person name="Pfister S."/>
            <person name="Riley R."/>
            <person name="Sitrit Y."/>
            <person name="Stielow J.B."/>
            <person name="Szollosi G."/>
            <person name="Zifcakova L."/>
            <person name="Stursova M."/>
            <person name="Spatafora J.W."/>
            <person name="Tedersoo L."/>
            <person name="Vaario L.M."/>
            <person name="Yamada A."/>
            <person name="Yan M."/>
            <person name="Wang P."/>
            <person name="Xu J."/>
            <person name="Bruns T."/>
            <person name="Baldrian P."/>
            <person name="Vilgalys R."/>
            <person name="Dunand C."/>
            <person name="Henrissat B."/>
            <person name="Grigoriev I.V."/>
            <person name="Hibbett D."/>
            <person name="Nagy L.G."/>
            <person name="Martin F.M."/>
        </authorList>
    </citation>
    <scope>NUCLEOTIDE SEQUENCE</scope>
    <source>
        <strain evidence="1">P2</strain>
    </source>
</reference>
<dbReference type="EMBL" id="MU118264">
    <property type="protein sequence ID" value="KAF9643210.1"/>
    <property type="molecule type" value="Genomic_DNA"/>
</dbReference>
<accession>A0ACB6Z0I4</accession>